<dbReference type="InterPro" id="IPR007110">
    <property type="entry name" value="Ig-like_dom"/>
</dbReference>
<comment type="caution">
    <text evidence="9">The sequence shown here is derived from an EMBL/GenBank/DDBJ whole genome shotgun (WGS) entry which is preliminary data.</text>
</comment>
<sequence>MESLAVNPEYKDKVNLTLIGSAGDYCLKLINMSSHDEGIYSCYTPANTFILEFNLCKEAAPDNLIILNKTTDGIIIATEGQMLNIACEAIGGNTKGNIYWRHVSDIEPQITEVDEWPFAYLHLITDYKHHGMNVSCVVVHDILSAEMVASVIVHVLYRPKITIVRYPAGNIEEGQQMKLKCLEQCNPPKTSITWVKDGIFLSSGPVYEKTNMKTNDSGNYSCIVLNSVGKELEYVVILINKSYAKYNDDFLGLQSFLCFGILTLSFLVLLASAICNICTRLHCKKLSRVSFLTVNNDVSRENIEMTDINNGYHTINDDDIRQEDHEVENFAEIKSIPDSSSDKSDDQSAESTADENKLGESDDYLNPYCTKIQNTVEVHNYETLDVGNNGMDITALNDNNELQRSYENLKF</sequence>
<name>A0A8B6G4S4_MYTGA</name>
<keyword evidence="5" id="KW-0393">Immunoglobulin domain</keyword>
<organism evidence="9 10">
    <name type="scientific">Mytilus galloprovincialis</name>
    <name type="common">Mediterranean mussel</name>
    <dbReference type="NCBI Taxonomy" id="29158"/>
    <lineage>
        <taxon>Eukaryota</taxon>
        <taxon>Metazoa</taxon>
        <taxon>Spiralia</taxon>
        <taxon>Lophotrochozoa</taxon>
        <taxon>Mollusca</taxon>
        <taxon>Bivalvia</taxon>
        <taxon>Autobranchia</taxon>
        <taxon>Pteriomorphia</taxon>
        <taxon>Mytilida</taxon>
        <taxon>Mytiloidea</taxon>
        <taxon>Mytilidae</taxon>
        <taxon>Mytilinae</taxon>
        <taxon>Mytilus</taxon>
    </lineage>
</organism>
<dbReference type="AlphaFoldDB" id="A0A8B6G4S4"/>
<evidence type="ECO:0000256" key="3">
    <source>
        <dbReference type="ARBA" id="ARBA00023157"/>
    </source>
</evidence>
<dbReference type="PANTHER" id="PTHR11640">
    <property type="entry name" value="NEPHRIN"/>
    <property type="match status" value="1"/>
</dbReference>
<feature type="region of interest" description="Disordered" evidence="6">
    <location>
        <begin position="334"/>
        <end position="362"/>
    </location>
</feature>
<protein>
    <recommendedName>
        <fullName evidence="8">Ig-like domain-containing protein</fullName>
    </recommendedName>
</protein>
<evidence type="ECO:0000256" key="6">
    <source>
        <dbReference type="SAM" id="MobiDB-lite"/>
    </source>
</evidence>
<feature type="transmembrane region" description="Helical" evidence="7">
    <location>
        <begin position="251"/>
        <end position="278"/>
    </location>
</feature>
<keyword evidence="2 7" id="KW-0472">Membrane</keyword>
<dbReference type="GO" id="GO:0005911">
    <property type="term" value="C:cell-cell junction"/>
    <property type="evidence" value="ECO:0007669"/>
    <property type="project" value="TreeGrafter"/>
</dbReference>
<dbReference type="SUPFAM" id="SSF48726">
    <property type="entry name" value="Immunoglobulin"/>
    <property type="match status" value="2"/>
</dbReference>
<evidence type="ECO:0000313" key="9">
    <source>
        <dbReference type="EMBL" id="VDI58550.1"/>
    </source>
</evidence>
<accession>A0A8B6G4S4</accession>
<evidence type="ECO:0000256" key="2">
    <source>
        <dbReference type="ARBA" id="ARBA00023136"/>
    </source>
</evidence>
<comment type="subcellular location">
    <subcellularLocation>
        <location evidence="1">Membrane</location>
        <topology evidence="1">Single-pass type I membrane protein</topology>
    </subcellularLocation>
</comment>
<dbReference type="Gene3D" id="2.60.40.10">
    <property type="entry name" value="Immunoglobulins"/>
    <property type="match status" value="2"/>
</dbReference>
<gene>
    <name evidence="9" type="ORF">MGAL_10B088462</name>
</gene>
<evidence type="ECO:0000256" key="5">
    <source>
        <dbReference type="ARBA" id="ARBA00023319"/>
    </source>
</evidence>
<dbReference type="InterPro" id="IPR013783">
    <property type="entry name" value="Ig-like_fold"/>
</dbReference>
<dbReference type="GO" id="GO:0098609">
    <property type="term" value="P:cell-cell adhesion"/>
    <property type="evidence" value="ECO:0007669"/>
    <property type="project" value="TreeGrafter"/>
</dbReference>
<dbReference type="Pfam" id="PF13927">
    <property type="entry name" value="Ig_3"/>
    <property type="match status" value="1"/>
</dbReference>
<dbReference type="InterPro" id="IPR036179">
    <property type="entry name" value="Ig-like_dom_sf"/>
</dbReference>
<keyword evidence="10" id="KW-1185">Reference proteome</keyword>
<evidence type="ECO:0000256" key="1">
    <source>
        <dbReference type="ARBA" id="ARBA00004479"/>
    </source>
</evidence>
<evidence type="ECO:0000313" key="10">
    <source>
        <dbReference type="Proteomes" id="UP000596742"/>
    </source>
</evidence>
<keyword evidence="4" id="KW-0325">Glycoprotein</keyword>
<keyword evidence="7" id="KW-0812">Transmembrane</keyword>
<keyword evidence="3" id="KW-1015">Disulfide bond</keyword>
<evidence type="ECO:0000256" key="7">
    <source>
        <dbReference type="SAM" id="Phobius"/>
    </source>
</evidence>
<feature type="domain" description="Ig-like" evidence="8">
    <location>
        <begin position="159"/>
        <end position="233"/>
    </location>
</feature>
<evidence type="ECO:0000259" key="8">
    <source>
        <dbReference type="PROSITE" id="PS50835"/>
    </source>
</evidence>
<dbReference type="InterPro" id="IPR051275">
    <property type="entry name" value="Cell_adhesion_signaling"/>
</dbReference>
<keyword evidence="7" id="KW-1133">Transmembrane helix</keyword>
<proteinExistence type="predicted"/>
<dbReference type="PANTHER" id="PTHR11640:SF31">
    <property type="entry name" value="IRREGULAR CHIASM C-ROUGHEST PROTEIN-RELATED"/>
    <property type="match status" value="1"/>
</dbReference>
<reference evidence="9" key="1">
    <citation type="submission" date="2018-11" db="EMBL/GenBank/DDBJ databases">
        <authorList>
            <person name="Alioto T."/>
            <person name="Alioto T."/>
        </authorList>
    </citation>
    <scope>NUCLEOTIDE SEQUENCE</scope>
</reference>
<dbReference type="PROSITE" id="PS50835">
    <property type="entry name" value="IG_LIKE"/>
    <property type="match status" value="1"/>
</dbReference>
<dbReference type="Proteomes" id="UP000596742">
    <property type="component" value="Unassembled WGS sequence"/>
</dbReference>
<evidence type="ECO:0000256" key="4">
    <source>
        <dbReference type="ARBA" id="ARBA00023180"/>
    </source>
</evidence>
<dbReference type="OrthoDB" id="6101791at2759"/>
<dbReference type="GO" id="GO:0050839">
    <property type="term" value="F:cell adhesion molecule binding"/>
    <property type="evidence" value="ECO:0007669"/>
    <property type="project" value="TreeGrafter"/>
</dbReference>
<dbReference type="EMBL" id="UYJE01007856">
    <property type="protein sequence ID" value="VDI58550.1"/>
    <property type="molecule type" value="Genomic_DNA"/>
</dbReference>
<dbReference type="GO" id="GO:0005886">
    <property type="term" value="C:plasma membrane"/>
    <property type="evidence" value="ECO:0007669"/>
    <property type="project" value="TreeGrafter"/>
</dbReference>